<dbReference type="EMBL" id="CP118108">
    <property type="protein sequence ID" value="WDI03936.1"/>
    <property type="molecule type" value="Genomic_DNA"/>
</dbReference>
<evidence type="ECO:0000313" key="2">
    <source>
        <dbReference type="EMBL" id="WDI03936.1"/>
    </source>
</evidence>
<dbReference type="RefSeq" id="WP_274336890.1">
    <property type="nucleotide sequence ID" value="NZ_CP118106.1"/>
</dbReference>
<accession>A0ABY7XDR3</accession>
<protein>
    <submittedName>
        <fullName evidence="2">Uncharacterized protein</fullName>
    </submittedName>
</protein>
<keyword evidence="1" id="KW-0812">Transmembrane</keyword>
<reference evidence="2 3" key="1">
    <citation type="submission" date="2023-02" db="EMBL/GenBank/DDBJ databases">
        <title>Pathogen: clinical or host-associated sample.</title>
        <authorList>
            <person name="Hergert J."/>
            <person name="Casey R."/>
            <person name="Wagner J."/>
            <person name="Young E.L."/>
            <person name="Oakeson K.F."/>
        </authorList>
    </citation>
    <scope>NUCLEOTIDE SEQUENCE [LARGE SCALE GENOMIC DNA]</scope>
    <source>
        <strain evidence="2 3">2022CK-00829</strain>
    </source>
</reference>
<dbReference type="Proteomes" id="UP001221519">
    <property type="component" value="Chromosome"/>
</dbReference>
<sequence>MEMKPVEWITTILAFVAIIVSVFSWWIARRNTQAAERNALAAERSAVAAIQSNEHTKRQYEAFQVKERQRRDSFRRLYIKRLVKSARQIHSAVLGKYQVDSPFARNPVVIDWESIRNVPQEVIFTDDILIDIFTHKEREQIERAWSSLNHLIDEYGIEDAERTGIGYAGQVIGDFHRLIQMFENG</sequence>
<feature type="transmembrane region" description="Helical" evidence="1">
    <location>
        <begin position="6"/>
        <end position="28"/>
    </location>
</feature>
<name>A0ABY7XDR3_9BACL</name>
<proteinExistence type="predicted"/>
<organism evidence="2 3">
    <name type="scientific">Paenibacillus urinalis</name>
    <dbReference type="NCBI Taxonomy" id="521520"/>
    <lineage>
        <taxon>Bacteria</taxon>
        <taxon>Bacillati</taxon>
        <taxon>Bacillota</taxon>
        <taxon>Bacilli</taxon>
        <taxon>Bacillales</taxon>
        <taxon>Paenibacillaceae</taxon>
        <taxon>Paenibacillus</taxon>
    </lineage>
</organism>
<evidence type="ECO:0000256" key="1">
    <source>
        <dbReference type="SAM" id="Phobius"/>
    </source>
</evidence>
<evidence type="ECO:0000313" key="3">
    <source>
        <dbReference type="Proteomes" id="UP001221519"/>
    </source>
</evidence>
<keyword evidence="1" id="KW-0472">Membrane</keyword>
<keyword evidence="3" id="KW-1185">Reference proteome</keyword>
<keyword evidence="1" id="KW-1133">Transmembrane helix</keyword>
<gene>
    <name evidence="2" type="ORF">PUW25_08300</name>
</gene>